<feature type="transmembrane region" description="Helical" evidence="7">
    <location>
        <begin position="393"/>
        <end position="411"/>
    </location>
</feature>
<evidence type="ECO:0000256" key="4">
    <source>
        <dbReference type="ARBA" id="ARBA00022989"/>
    </source>
</evidence>
<feature type="transmembrane region" description="Helical" evidence="7">
    <location>
        <begin position="54"/>
        <end position="76"/>
    </location>
</feature>
<feature type="transmembrane region" description="Helical" evidence="7">
    <location>
        <begin position="124"/>
        <end position="142"/>
    </location>
</feature>
<evidence type="ECO:0000256" key="7">
    <source>
        <dbReference type="SAM" id="Phobius"/>
    </source>
</evidence>
<feature type="transmembrane region" description="Helical" evidence="7">
    <location>
        <begin position="257"/>
        <end position="283"/>
    </location>
</feature>
<organism evidence="8 9">
    <name type="scientific">Ilumatobacter fluminis</name>
    <dbReference type="NCBI Taxonomy" id="467091"/>
    <lineage>
        <taxon>Bacteria</taxon>
        <taxon>Bacillati</taxon>
        <taxon>Actinomycetota</taxon>
        <taxon>Acidimicrobiia</taxon>
        <taxon>Acidimicrobiales</taxon>
        <taxon>Ilumatobacteraceae</taxon>
        <taxon>Ilumatobacter</taxon>
    </lineage>
</organism>
<accession>A0A4R7I480</accession>
<name>A0A4R7I480_9ACTN</name>
<feature type="region of interest" description="Disordered" evidence="6">
    <location>
        <begin position="416"/>
        <end position="436"/>
    </location>
</feature>
<dbReference type="Proteomes" id="UP000294558">
    <property type="component" value="Unassembled WGS sequence"/>
</dbReference>
<dbReference type="GO" id="GO:0005886">
    <property type="term" value="C:plasma membrane"/>
    <property type="evidence" value="ECO:0007669"/>
    <property type="project" value="UniProtKB-SubCell"/>
</dbReference>
<feature type="transmembrane region" description="Helical" evidence="7">
    <location>
        <begin position="97"/>
        <end position="118"/>
    </location>
</feature>
<reference evidence="8 9" key="1">
    <citation type="submission" date="2019-03" db="EMBL/GenBank/DDBJ databases">
        <title>Sequencing the genomes of 1000 actinobacteria strains.</title>
        <authorList>
            <person name="Klenk H.-P."/>
        </authorList>
    </citation>
    <scope>NUCLEOTIDE SEQUENCE [LARGE SCALE GENOMIC DNA]</scope>
    <source>
        <strain evidence="8 9">DSM 18936</strain>
    </source>
</reference>
<comment type="subcellular location">
    <subcellularLocation>
        <location evidence="1">Cell membrane</location>
        <topology evidence="1">Multi-pass membrane protein</topology>
    </subcellularLocation>
</comment>
<comment type="caution">
    <text evidence="8">The sequence shown here is derived from an EMBL/GenBank/DDBJ whole genome shotgun (WGS) entry which is preliminary data.</text>
</comment>
<dbReference type="PANTHER" id="PTHR30250:SF28">
    <property type="entry name" value="POLYSACCHARIDE BIOSYNTHESIS PROTEIN"/>
    <property type="match status" value="1"/>
</dbReference>
<evidence type="ECO:0000313" key="8">
    <source>
        <dbReference type="EMBL" id="TDT18064.1"/>
    </source>
</evidence>
<feature type="transmembrane region" description="Helical" evidence="7">
    <location>
        <begin position="12"/>
        <end position="34"/>
    </location>
</feature>
<evidence type="ECO:0000313" key="9">
    <source>
        <dbReference type="Proteomes" id="UP000294558"/>
    </source>
</evidence>
<dbReference type="RefSeq" id="WP_133870307.1">
    <property type="nucleotide sequence ID" value="NZ_SOAU01000001.1"/>
</dbReference>
<evidence type="ECO:0000256" key="1">
    <source>
        <dbReference type="ARBA" id="ARBA00004651"/>
    </source>
</evidence>
<evidence type="ECO:0000256" key="2">
    <source>
        <dbReference type="ARBA" id="ARBA00022475"/>
    </source>
</evidence>
<feature type="transmembrane region" description="Helical" evidence="7">
    <location>
        <begin position="295"/>
        <end position="317"/>
    </location>
</feature>
<protein>
    <submittedName>
        <fullName evidence="8">O-antigen/teichoic acid export membrane protein</fullName>
    </submittedName>
</protein>
<dbReference type="OrthoDB" id="105016at2"/>
<feature type="transmembrane region" description="Helical" evidence="7">
    <location>
        <begin position="220"/>
        <end position="237"/>
    </location>
</feature>
<evidence type="ECO:0000256" key="5">
    <source>
        <dbReference type="ARBA" id="ARBA00023136"/>
    </source>
</evidence>
<sequence>MNDVAERTGGKALLQGGTLLAIGMMAANGGNYLLNLLLGRWLEPAEFADANLMVTLMLLVTAIAIALQLVAARYAGIHQARGTDDRADAMAAWLARWATWAGIALAVVLAAPAVWWADVFNTESAWPFVILAVGMPAYLVQAVGRGVMQGRLDFARLASTFVVEMIVRVSAGLALVALGFGVNGATLGLTLSFIATWALVRWMQPIHGEPKLTVAEFGDLRTYVTPVLVLLLGQIVINNGDVMIVKSTFDGDTAGVYAAIALIGRAVFFLSWSAVTTLFPAVAQRSESDEESTGLLIGGVAVVSAACGFMVLLAWLFGDIFLSGVFGDEYAGVDSLLVGYAIATSMFAVANLLVTFQLSAGHHRESNLLLMGAVFQTTLLLLFHDSMRTVVDVQLIAMGTLLAAVAISTVARVRSHTPRPGDATMGKAPETEEALT</sequence>
<keyword evidence="4 7" id="KW-1133">Transmembrane helix</keyword>
<feature type="transmembrane region" description="Helical" evidence="7">
    <location>
        <begin position="154"/>
        <end position="176"/>
    </location>
</feature>
<dbReference type="EMBL" id="SOAU01000001">
    <property type="protein sequence ID" value="TDT18064.1"/>
    <property type="molecule type" value="Genomic_DNA"/>
</dbReference>
<keyword evidence="2" id="KW-1003">Cell membrane</keyword>
<keyword evidence="5 7" id="KW-0472">Membrane</keyword>
<dbReference type="InterPro" id="IPR050833">
    <property type="entry name" value="Poly_Biosynth_Transport"/>
</dbReference>
<feature type="transmembrane region" description="Helical" evidence="7">
    <location>
        <begin position="337"/>
        <end position="356"/>
    </location>
</feature>
<keyword evidence="3 7" id="KW-0812">Transmembrane</keyword>
<evidence type="ECO:0000256" key="3">
    <source>
        <dbReference type="ARBA" id="ARBA00022692"/>
    </source>
</evidence>
<dbReference type="AlphaFoldDB" id="A0A4R7I480"/>
<feature type="transmembrane region" description="Helical" evidence="7">
    <location>
        <begin position="182"/>
        <end position="200"/>
    </location>
</feature>
<gene>
    <name evidence="8" type="ORF">BDK89_3678</name>
</gene>
<dbReference type="PANTHER" id="PTHR30250">
    <property type="entry name" value="PST FAMILY PREDICTED COLANIC ACID TRANSPORTER"/>
    <property type="match status" value="1"/>
</dbReference>
<proteinExistence type="predicted"/>
<evidence type="ECO:0000256" key="6">
    <source>
        <dbReference type="SAM" id="MobiDB-lite"/>
    </source>
</evidence>
<feature type="transmembrane region" description="Helical" evidence="7">
    <location>
        <begin position="368"/>
        <end position="387"/>
    </location>
</feature>
<keyword evidence="9" id="KW-1185">Reference proteome</keyword>
<dbReference type="Pfam" id="PF13440">
    <property type="entry name" value="Polysacc_synt_3"/>
    <property type="match status" value="1"/>
</dbReference>